<gene>
    <name evidence="1" type="ORF">WA026_002411</name>
</gene>
<dbReference type="InterPro" id="IPR023799">
    <property type="entry name" value="RbfA_dom_sf"/>
</dbReference>
<dbReference type="PANTHER" id="PTHR14725:SF0">
    <property type="entry name" value="RIBOSOME-BINDING FACTOR A, MITOCHONDRIAL-RELATED"/>
    <property type="match status" value="1"/>
</dbReference>
<comment type="caution">
    <text evidence="1">The sequence shown here is derived from an EMBL/GenBank/DDBJ whole genome shotgun (WGS) entry which is preliminary data.</text>
</comment>
<dbReference type="EMBL" id="JARQZJ010000031">
    <property type="protein sequence ID" value="KAK9874054.1"/>
    <property type="molecule type" value="Genomic_DNA"/>
</dbReference>
<dbReference type="GO" id="GO:0006364">
    <property type="term" value="P:rRNA processing"/>
    <property type="evidence" value="ECO:0007669"/>
    <property type="project" value="InterPro"/>
</dbReference>
<dbReference type="InterPro" id="IPR000238">
    <property type="entry name" value="RbfA"/>
</dbReference>
<dbReference type="InterPro" id="IPR015946">
    <property type="entry name" value="KH_dom-like_a/b"/>
</dbReference>
<sequence>MNISINYFKTLNSLYHSSNVNYAAIHKTFRKVLSAGTTKKRNFKYQGIPTLTNVTDLTKSSDEGKRHSTSKRASMLNKMFMRYITDLIINGNHWEEYAQNGIEINRIEVSPDYMKVNIFWISKEKNKDEAIQSFLSDNAYTLRHELSQLRVMGVVPPLSFIKDKHQSELLDLDHRISIADYGIDYEPSAVSRMKHQLELYSSIDDKFKSKLENVENDEEEVDVDLPEMPQNIFGLDYVGILNRVNKSSNSVVSSQQNFSNEGIVNKYTTDVDNLSPRDAFRLFLQKRQIAMKKMNKEDKNQNIDMKYIKQEILENSHFDHYKNIEDNLERFDEDFIEDETEQK</sequence>
<dbReference type="SUPFAM" id="SSF89919">
    <property type="entry name" value="Ribosome-binding factor A, RbfA"/>
    <property type="match status" value="1"/>
</dbReference>
<proteinExistence type="predicted"/>
<protein>
    <recommendedName>
        <fullName evidence="3">Ribosome-binding factor A, mitochondrial</fullName>
    </recommendedName>
</protein>
<keyword evidence="2" id="KW-1185">Reference proteome</keyword>
<dbReference type="InterPro" id="IPR039212">
    <property type="entry name" value="RBFA_mitochondrial"/>
</dbReference>
<reference evidence="1 2" key="1">
    <citation type="submission" date="2023-03" db="EMBL/GenBank/DDBJ databases">
        <title>Genome insight into feeding habits of ladybird beetles.</title>
        <authorList>
            <person name="Li H.-S."/>
            <person name="Huang Y.-H."/>
            <person name="Pang H."/>
        </authorList>
    </citation>
    <scope>NUCLEOTIDE SEQUENCE [LARGE SCALE GENOMIC DNA]</scope>
    <source>
        <strain evidence="1">SYSU_2023b</strain>
        <tissue evidence="1">Whole body</tissue>
    </source>
</reference>
<name>A0AAW1TTF4_9CUCU</name>
<evidence type="ECO:0008006" key="3">
    <source>
        <dbReference type="Google" id="ProtNLM"/>
    </source>
</evidence>
<evidence type="ECO:0000313" key="2">
    <source>
        <dbReference type="Proteomes" id="UP001431783"/>
    </source>
</evidence>
<evidence type="ECO:0000313" key="1">
    <source>
        <dbReference type="EMBL" id="KAK9874054.1"/>
    </source>
</evidence>
<organism evidence="1 2">
    <name type="scientific">Henosepilachna vigintioctopunctata</name>
    <dbReference type="NCBI Taxonomy" id="420089"/>
    <lineage>
        <taxon>Eukaryota</taxon>
        <taxon>Metazoa</taxon>
        <taxon>Ecdysozoa</taxon>
        <taxon>Arthropoda</taxon>
        <taxon>Hexapoda</taxon>
        <taxon>Insecta</taxon>
        <taxon>Pterygota</taxon>
        <taxon>Neoptera</taxon>
        <taxon>Endopterygota</taxon>
        <taxon>Coleoptera</taxon>
        <taxon>Polyphaga</taxon>
        <taxon>Cucujiformia</taxon>
        <taxon>Coccinelloidea</taxon>
        <taxon>Coccinellidae</taxon>
        <taxon>Epilachninae</taxon>
        <taxon>Epilachnini</taxon>
        <taxon>Henosepilachna</taxon>
    </lineage>
</organism>
<dbReference type="Proteomes" id="UP001431783">
    <property type="component" value="Unassembled WGS sequence"/>
</dbReference>
<dbReference type="PANTHER" id="PTHR14725">
    <property type="entry name" value="RIBOSOME-BINDING FACTOR A, MITOCHONDRIAL-RELATED"/>
    <property type="match status" value="1"/>
</dbReference>
<dbReference type="Pfam" id="PF02033">
    <property type="entry name" value="RBFA"/>
    <property type="match status" value="1"/>
</dbReference>
<dbReference type="AlphaFoldDB" id="A0AAW1TTF4"/>
<dbReference type="Gene3D" id="3.30.300.20">
    <property type="match status" value="1"/>
</dbReference>
<accession>A0AAW1TTF4</accession>